<evidence type="ECO:0000313" key="9">
    <source>
        <dbReference type="Proteomes" id="UP001165395"/>
    </source>
</evidence>
<dbReference type="InterPro" id="IPR000715">
    <property type="entry name" value="Glycosyl_transferase_4"/>
</dbReference>
<keyword evidence="3" id="KW-0808">Transferase</keyword>
<feature type="transmembrane region" description="Helical" evidence="7">
    <location>
        <begin position="332"/>
        <end position="353"/>
    </location>
</feature>
<sequence>MTHLLVGFFISLIVTLLVIRFDHVHGHFSSDHDLNGVQKFHVHPVPRIGGISLFIAMLAIWVVQLVKQAPSSREFSLLLLSSLPAFLGGLIEDVTKKVGVLHRLVLTMLAAVVGFFLLDAGLHRLDIPYVDSLLVYVPFALLITAVAAGGVANAINIIDGYNGLAGVYAVIVFFALGYVAFICGDLLIWGAALAMVGALLGFLVWNYPRGLIFLGDGGAYFIGFMLAELSILLVNRHPQVSAWFPFLLLIYPVIETVFSIYRRKFLKGGSPGMPDAAHLHQLIYKRLVRWALNSNEAHHKTQRNAMTSPYLWVLSSLAVIPALLFWQHTWVLQLFTLLFVFSYIWLYRSLVLFRAPKWMIIRKIHQSDEE</sequence>
<dbReference type="CDD" id="cd06912">
    <property type="entry name" value="GT_MraY_like"/>
    <property type="match status" value="1"/>
</dbReference>
<feature type="transmembrane region" description="Helical" evidence="7">
    <location>
        <begin position="167"/>
        <end position="200"/>
    </location>
</feature>
<evidence type="ECO:0000256" key="2">
    <source>
        <dbReference type="ARBA" id="ARBA00022475"/>
    </source>
</evidence>
<keyword evidence="2" id="KW-1003">Cell membrane</keyword>
<feature type="transmembrane region" description="Helical" evidence="7">
    <location>
        <begin position="103"/>
        <end position="122"/>
    </location>
</feature>
<dbReference type="PANTHER" id="PTHR22926:SF3">
    <property type="entry name" value="UNDECAPRENYL-PHOSPHATE ALPHA-N-ACETYLGLUCOSAMINYL 1-PHOSPHATE TRANSFERASE"/>
    <property type="match status" value="1"/>
</dbReference>
<dbReference type="EMBL" id="JAJBZT010000002">
    <property type="protein sequence ID" value="MCB6182785.1"/>
    <property type="molecule type" value="Genomic_DNA"/>
</dbReference>
<comment type="caution">
    <text evidence="8">The sequence shown here is derived from an EMBL/GenBank/DDBJ whole genome shotgun (WGS) entry which is preliminary data.</text>
</comment>
<gene>
    <name evidence="8" type="ORF">LIN78_04375</name>
</gene>
<protein>
    <submittedName>
        <fullName evidence="8">Glycosyltransferase</fullName>
    </submittedName>
</protein>
<dbReference type="Proteomes" id="UP001165395">
    <property type="component" value="Unassembled WGS sequence"/>
</dbReference>
<evidence type="ECO:0000256" key="1">
    <source>
        <dbReference type="ARBA" id="ARBA00004651"/>
    </source>
</evidence>
<reference evidence="8" key="1">
    <citation type="submission" date="2021-10" db="EMBL/GenBank/DDBJ databases">
        <title>The complete genome sequence of Leeia sp. TBRC 13508.</title>
        <authorList>
            <person name="Charoenyingcharoen P."/>
            <person name="Yukphan P."/>
        </authorList>
    </citation>
    <scope>NUCLEOTIDE SEQUENCE</scope>
    <source>
        <strain evidence="8">TBRC 13508</strain>
    </source>
</reference>
<proteinExistence type="predicted"/>
<evidence type="ECO:0000256" key="4">
    <source>
        <dbReference type="ARBA" id="ARBA00022692"/>
    </source>
</evidence>
<feature type="transmembrane region" description="Helical" evidence="7">
    <location>
        <begin position="212"/>
        <end position="234"/>
    </location>
</feature>
<name>A0ABS8D3M8_9NEIS</name>
<evidence type="ECO:0000256" key="6">
    <source>
        <dbReference type="ARBA" id="ARBA00023136"/>
    </source>
</evidence>
<keyword evidence="9" id="KW-1185">Reference proteome</keyword>
<dbReference type="RefSeq" id="WP_227178864.1">
    <property type="nucleotide sequence ID" value="NZ_JAJBZT010000002.1"/>
</dbReference>
<feature type="transmembrane region" description="Helical" evidence="7">
    <location>
        <begin position="309"/>
        <end position="326"/>
    </location>
</feature>
<dbReference type="PANTHER" id="PTHR22926">
    <property type="entry name" value="PHOSPHO-N-ACETYLMURAMOYL-PENTAPEPTIDE-TRANSFERASE"/>
    <property type="match status" value="1"/>
</dbReference>
<evidence type="ECO:0000256" key="7">
    <source>
        <dbReference type="SAM" id="Phobius"/>
    </source>
</evidence>
<keyword evidence="5 7" id="KW-1133">Transmembrane helix</keyword>
<dbReference type="Pfam" id="PF00953">
    <property type="entry name" value="Glycos_transf_4"/>
    <property type="match status" value="1"/>
</dbReference>
<keyword evidence="4 7" id="KW-0812">Transmembrane</keyword>
<comment type="subcellular location">
    <subcellularLocation>
        <location evidence="1">Cell membrane</location>
        <topology evidence="1">Multi-pass membrane protein</topology>
    </subcellularLocation>
</comment>
<feature type="transmembrane region" description="Helical" evidence="7">
    <location>
        <begin position="134"/>
        <end position="155"/>
    </location>
</feature>
<keyword evidence="6 7" id="KW-0472">Membrane</keyword>
<evidence type="ECO:0000256" key="3">
    <source>
        <dbReference type="ARBA" id="ARBA00022679"/>
    </source>
</evidence>
<evidence type="ECO:0000313" key="8">
    <source>
        <dbReference type="EMBL" id="MCB6182785.1"/>
    </source>
</evidence>
<feature type="transmembrane region" description="Helical" evidence="7">
    <location>
        <begin position="240"/>
        <end position="261"/>
    </location>
</feature>
<organism evidence="8 9">
    <name type="scientific">Leeia speluncae</name>
    <dbReference type="NCBI Taxonomy" id="2884804"/>
    <lineage>
        <taxon>Bacteria</taxon>
        <taxon>Pseudomonadati</taxon>
        <taxon>Pseudomonadota</taxon>
        <taxon>Betaproteobacteria</taxon>
        <taxon>Neisseriales</taxon>
        <taxon>Leeiaceae</taxon>
        <taxon>Leeia</taxon>
    </lineage>
</organism>
<feature type="transmembrane region" description="Helical" evidence="7">
    <location>
        <begin position="44"/>
        <end position="63"/>
    </location>
</feature>
<accession>A0ABS8D3M8</accession>
<evidence type="ECO:0000256" key="5">
    <source>
        <dbReference type="ARBA" id="ARBA00022989"/>
    </source>
</evidence>